<comment type="caution">
    <text evidence="1">The sequence shown here is derived from an EMBL/GenBank/DDBJ whole genome shotgun (WGS) entry which is preliminary data.</text>
</comment>
<sequence>MFDDVKFTDEPPTSIIADSESSTCIGSIHHDKVKPIITRLLYSCMISRKGKGFPQ</sequence>
<gene>
    <name evidence="1" type="ORF">BGZ95_007868</name>
</gene>
<proteinExistence type="predicted"/>
<reference evidence="1" key="1">
    <citation type="journal article" date="2020" name="Fungal Divers.">
        <title>Resolving the Mortierellaceae phylogeny through synthesis of multi-gene phylogenetics and phylogenomics.</title>
        <authorList>
            <person name="Vandepol N."/>
            <person name="Liber J."/>
            <person name="Desiro A."/>
            <person name="Na H."/>
            <person name="Kennedy M."/>
            <person name="Barry K."/>
            <person name="Grigoriev I.V."/>
            <person name="Miller A.N."/>
            <person name="O'Donnell K."/>
            <person name="Stajich J.E."/>
            <person name="Bonito G."/>
        </authorList>
    </citation>
    <scope>NUCLEOTIDE SEQUENCE</scope>
    <source>
        <strain evidence="1">NRRL 28262</strain>
    </source>
</reference>
<protein>
    <submittedName>
        <fullName evidence="1">Uncharacterized protein</fullName>
    </submittedName>
</protein>
<dbReference type="AlphaFoldDB" id="A0AAD4DEN0"/>
<accession>A0AAD4DEN0</accession>
<name>A0AAD4DEN0_9FUNG</name>
<evidence type="ECO:0000313" key="1">
    <source>
        <dbReference type="EMBL" id="KAG0276187.1"/>
    </source>
</evidence>
<dbReference type="EMBL" id="JAAAIL010000395">
    <property type="protein sequence ID" value="KAG0276187.1"/>
    <property type="molecule type" value="Genomic_DNA"/>
</dbReference>
<keyword evidence="2" id="KW-1185">Reference proteome</keyword>
<feature type="non-terminal residue" evidence="1">
    <location>
        <position position="55"/>
    </location>
</feature>
<dbReference type="Proteomes" id="UP001194580">
    <property type="component" value="Unassembled WGS sequence"/>
</dbReference>
<evidence type="ECO:0000313" key="2">
    <source>
        <dbReference type="Proteomes" id="UP001194580"/>
    </source>
</evidence>
<organism evidence="1 2">
    <name type="scientific">Linnemannia exigua</name>
    <dbReference type="NCBI Taxonomy" id="604196"/>
    <lineage>
        <taxon>Eukaryota</taxon>
        <taxon>Fungi</taxon>
        <taxon>Fungi incertae sedis</taxon>
        <taxon>Mucoromycota</taxon>
        <taxon>Mortierellomycotina</taxon>
        <taxon>Mortierellomycetes</taxon>
        <taxon>Mortierellales</taxon>
        <taxon>Mortierellaceae</taxon>
        <taxon>Linnemannia</taxon>
    </lineage>
</organism>